<organism evidence="5 6">
    <name type="scientific">Arthrobacter gyeryongensis</name>
    <dbReference type="NCBI Taxonomy" id="1650592"/>
    <lineage>
        <taxon>Bacteria</taxon>
        <taxon>Bacillati</taxon>
        <taxon>Actinomycetota</taxon>
        <taxon>Actinomycetes</taxon>
        <taxon>Micrococcales</taxon>
        <taxon>Micrococcaceae</taxon>
        <taxon>Arthrobacter</taxon>
    </lineage>
</organism>
<keyword evidence="2" id="KW-0238">DNA-binding</keyword>
<keyword evidence="1" id="KW-0805">Transcription regulation</keyword>
<dbReference type="SUPFAM" id="SSF46785">
    <property type="entry name" value="Winged helix' DNA-binding domain"/>
    <property type="match status" value="1"/>
</dbReference>
<feature type="domain" description="HTH arsR-type" evidence="4">
    <location>
        <begin position="1"/>
        <end position="94"/>
    </location>
</feature>
<evidence type="ECO:0000256" key="1">
    <source>
        <dbReference type="ARBA" id="ARBA00023015"/>
    </source>
</evidence>
<gene>
    <name evidence="5" type="ORF">GCM10023346_12140</name>
</gene>
<evidence type="ECO:0000256" key="3">
    <source>
        <dbReference type="ARBA" id="ARBA00023163"/>
    </source>
</evidence>
<dbReference type="InterPro" id="IPR036390">
    <property type="entry name" value="WH_DNA-bd_sf"/>
</dbReference>
<comment type="caution">
    <text evidence="5">The sequence shown here is derived from an EMBL/GenBank/DDBJ whole genome shotgun (WGS) entry which is preliminary data.</text>
</comment>
<keyword evidence="6" id="KW-1185">Reference proteome</keyword>
<dbReference type="PRINTS" id="PR00778">
    <property type="entry name" value="HTHARSR"/>
</dbReference>
<dbReference type="Proteomes" id="UP001500200">
    <property type="component" value="Unassembled WGS sequence"/>
</dbReference>
<dbReference type="PANTHER" id="PTHR33154:SF33">
    <property type="entry name" value="TRANSCRIPTIONAL REPRESSOR SDPR"/>
    <property type="match status" value="1"/>
</dbReference>
<dbReference type="InterPro" id="IPR011991">
    <property type="entry name" value="ArsR-like_HTH"/>
</dbReference>
<dbReference type="Pfam" id="PF01022">
    <property type="entry name" value="HTH_5"/>
    <property type="match status" value="1"/>
</dbReference>
<dbReference type="InterPro" id="IPR036388">
    <property type="entry name" value="WH-like_DNA-bd_sf"/>
</dbReference>
<dbReference type="CDD" id="cd00090">
    <property type="entry name" value="HTH_ARSR"/>
    <property type="match status" value="1"/>
</dbReference>
<proteinExistence type="predicted"/>
<sequence>MAANVLNMLDPLEVAAEPNRRRLLHLLAAGERTVTELAGEFTVSRSAVSQHLLLLEQVGLVAARKEGRNRYYRLDNDGMRELRMLFEQFWTAELDMLLADAQNFTTDRLQTTEESS</sequence>
<protein>
    <recommendedName>
        <fullName evidence="4">HTH arsR-type domain-containing protein</fullName>
    </recommendedName>
</protein>
<dbReference type="Gene3D" id="1.10.10.10">
    <property type="entry name" value="Winged helix-like DNA-binding domain superfamily/Winged helix DNA-binding domain"/>
    <property type="match status" value="1"/>
</dbReference>
<evidence type="ECO:0000259" key="4">
    <source>
        <dbReference type="PROSITE" id="PS50987"/>
    </source>
</evidence>
<dbReference type="InterPro" id="IPR051081">
    <property type="entry name" value="HTH_MetalResp_TranReg"/>
</dbReference>
<dbReference type="SMART" id="SM00418">
    <property type="entry name" value="HTH_ARSR"/>
    <property type="match status" value="1"/>
</dbReference>
<dbReference type="NCBIfam" id="NF033788">
    <property type="entry name" value="HTH_metalloreg"/>
    <property type="match status" value="1"/>
</dbReference>
<dbReference type="PROSITE" id="PS50987">
    <property type="entry name" value="HTH_ARSR_2"/>
    <property type="match status" value="1"/>
</dbReference>
<evidence type="ECO:0000256" key="2">
    <source>
        <dbReference type="ARBA" id="ARBA00023125"/>
    </source>
</evidence>
<dbReference type="EMBL" id="BAABKK010000009">
    <property type="protein sequence ID" value="GAA5191775.1"/>
    <property type="molecule type" value="Genomic_DNA"/>
</dbReference>
<name>A0ABP9S878_9MICC</name>
<evidence type="ECO:0000313" key="6">
    <source>
        <dbReference type="Proteomes" id="UP001500200"/>
    </source>
</evidence>
<dbReference type="PANTHER" id="PTHR33154">
    <property type="entry name" value="TRANSCRIPTIONAL REGULATOR, ARSR FAMILY"/>
    <property type="match status" value="1"/>
</dbReference>
<keyword evidence="3" id="KW-0804">Transcription</keyword>
<reference evidence="6" key="1">
    <citation type="journal article" date="2019" name="Int. J. Syst. Evol. Microbiol.">
        <title>The Global Catalogue of Microorganisms (GCM) 10K type strain sequencing project: providing services to taxonomists for standard genome sequencing and annotation.</title>
        <authorList>
            <consortium name="The Broad Institute Genomics Platform"/>
            <consortium name="The Broad Institute Genome Sequencing Center for Infectious Disease"/>
            <person name="Wu L."/>
            <person name="Ma J."/>
        </authorList>
    </citation>
    <scope>NUCLEOTIDE SEQUENCE [LARGE SCALE GENOMIC DNA]</scope>
    <source>
        <strain evidence="6">JCM 18514</strain>
    </source>
</reference>
<evidence type="ECO:0000313" key="5">
    <source>
        <dbReference type="EMBL" id="GAA5191775.1"/>
    </source>
</evidence>
<accession>A0ABP9S878</accession>
<dbReference type="InterPro" id="IPR001845">
    <property type="entry name" value="HTH_ArsR_DNA-bd_dom"/>
</dbReference>